<dbReference type="Pfam" id="PF14416">
    <property type="entry name" value="PMR5N"/>
    <property type="match status" value="1"/>
</dbReference>
<protein>
    <submittedName>
        <fullName evidence="4">PMR5 domain, trichome birefringence-like family</fullName>
    </submittedName>
</protein>
<comment type="caution">
    <text evidence="4">The sequence shown here is derived from an EMBL/GenBank/DDBJ whole genome shotgun (WGS) entry which is preliminary data.</text>
</comment>
<dbReference type="EMBL" id="MNCJ02000325">
    <property type="protein sequence ID" value="KAF5787243.1"/>
    <property type="molecule type" value="Genomic_DNA"/>
</dbReference>
<dbReference type="PANTHER" id="PTHR32285">
    <property type="entry name" value="PROTEIN TRICHOME BIREFRINGENCE-LIKE 9-RELATED"/>
    <property type="match status" value="1"/>
</dbReference>
<keyword evidence="1" id="KW-1133">Transmembrane helix</keyword>
<dbReference type="GO" id="GO:0016413">
    <property type="term" value="F:O-acetyltransferase activity"/>
    <property type="evidence" value="ECO:0007669"/>
    <property type="project" value="InterPro"/>
</dbReference>
<evidence type="ECO:0000256" key="1">
    <source>
        <dbReference type="SAM" id="Phobius"/>
    </source>
</evidence>
<proteinExistence type="predicted"/>
<dbReference type="Proteomes" id="UP000215914">
    <property type="component" value="Unassembled WGS sequence"/>
</dbReference>
<evidence type="ECO:0000259" key="3">
    <source>
        <dbReference type="Pfam" id="PF14416"/>
    </source>
</evidence>
<keyword evidence="5" id="KW-1185">Reference proteome</keyword>
<keyword evidence="1" id="KW-0812">Transmembrane</keyword>
<reference evidence="4" key="2">
    <citation type="submission" date="2020-06" db="EMBL/GenBank/DDBJ databases">
        <title>Helianthus annuus Genome sequencing and assembly Release 2.</title>
        <authorList>
            <person name="Gouzy J."/>
            <person name="Langlade N."/>
            <person name="Munos S."/>
        </authorList>
    </citation>
    <scope>NUCLEOTIDE SEQUENCE</scope>
    <source>
        <tissue evidence="4">Leaves</tissue>
    </source>
</reference>
<dbReference type="InterPro" id="IPR025846">
    <property type="entry name" value="TBL_N"/>
</dbReference>
<dbReference type="PANTHER" id="PTHR32285:SF58">
    <property type="entry name" value="PROTEIN TRICHOME BIREFRINGENCE-LIKE 41"/>
    <property type="match status" value="1"/>
</dbReference>
<dbReference type="InterPro" id="IPR029962">
    <property type="entry name" value="TBL"/>
</dbReference>
<dbReference type="Gramene" id="mRNA:HanXRQr2_Chr10g0450581">
    <property type="protein sequence ID" value="CDS:HanXRQr2_Chr10g0450581.1"/>
    <property type="gene ID" value="HanXRQr2_Chr10g0450581"/>
</dbReference>
<dbReference type="AlphaFoldDB" id="A0A9K3HZ72"/>
<evidence type="ECO:0000313" key="5">
    <source>
        <dbReference type="Proteomes" id="UP000215914"/>
    </source>
</evidence>
<gene>
    <name evidence="4" type="ORF">HanXRQr2_Chr10g0450581</name>
</gene>
<feature type="domain" description="Trichome birefringence-like N-terminal" evidence="3">
    <location>
        <begin position="30"/>
        <end position="82"/>
    </location>
</feature>
<evidence type="ECO:0000256" key="2">
    <source>
        <dbReference type="SAM" id="SignalP"/>
    </source>
</evidence>
<reference evidence="4" key="1">
    <citation type="journal article" date="2017" name="Nature">
        <title>The sunflower genome provides insights into oil metabolism, flowering and Asterid evolution.</title>
        <authorList>
            <person name="Badouin H."/>
            <person name="Gouzy J."/>
            <person name="Grassa C.J."/>
            <person name="Murat F."/>
            <person name="Staton S.E."/>
            <person name="Cottret L."/>
            <person name="Lelandais-Briere C."/>
            <person name="Owens G.L."/>
            <person name="Carrere S."/>
            <person name="Mayjonade B."/>
            <person name="Legrand L."/>
            <person name="Gill N."/>
            <person name="Kane N.C."/>
            <person name="Bowers J.E."/>
            <person name="Hubner S."/>
            <person name="Bellec A."/>
            <person name="Berard A."/>
            <person name="Berges H."/>
            <person name="Blanchet N."/>
            <person name="Boniface M.C."/>
            <person name="Brunel D."/>
            <person name="Catrice O."/>
            <person name="Chaidir N."/>
            <person name="Claudel C."/>
            <person name="Donnadieu C."/>
            <person name="Faraut T."/>
            <person name="Fievet G."/>
            <person name="Helmstetter N."/>
            <person name="King M."/>
            <person name="Knapp S.J."/>
            <person name="Lai Z."/>
            <person name="Le Paslier M.C."/>
            <person name="Lippi Y."/>
            <person name="Lorenzon L."/>
            <person name="Mandel J.R."/>
            <person name="Marage G."/>
            <person name="Marchand G."/>
            <person name="Marquand E."/>
            <person name="Bret-Mestries E."/>
            <person name="Morien E."/>
            <person name="Nambeesan S."/>
            <person name="Nguyen T."/>
            <person name="Pegot-Espagnet P."/>
            <person name="Pouilly N."/>
            <person name="Raftis F."/>
            <person name="Sallet E."/>
            <person name="Schiex T."/>
            <person name="Thomas J."/>
            <person name="Vandecasteele C."/>
            <person name="Vares D."/>
            <person name="Vear F."/>
            <person name="Vautrin S."/>
            <person name="Crespi M."/>
            <person name="Mangin B."/>
            <person name="Burke J.M."/>
            <person name="Salse J."/>
            <person name="Munos S."/>
            <person name="Vincourt P."/>
            <person name="Rieseberg L.H."/>
            <person name="Langlade N.B."/>
        </authorList>
    </citation>
    <scope>NUCLEOTIDE SEQUENCE</scope>
    <source>
        <tissue evidence="4">Leaves</tissue>
    </source>
</reference>
<organism evidence="4 5">
    <name type="scientific">Helianthus annuus</name>
    <name type="common">Common sunflower</name>
    <dbReference type="NCBI Taxonomy" id="4232"/>
    <lineage>
        <taxon>Eukaryota</taxon>
        <taxon>Viridiplantae</taxon>
        <taxon>Streptophyta</taxon>
        <taxon>Embryophyta</taxon>
        <taxon>Tracheophyta</taxon>
        <taxon>Spermatophyta</taxon>
        <taxon>Magnoliopsida</taxon>
        <taxon>eudicotyledons</taxon>
        <taxon>Gunneridae</taxon>
        <taxon>Pentapetalae</taxon>
        <taxon>asterids</taxon>
        <taxon>campanulids</taxon>
        <taxon>Asterales</taxon>
        <taxon>Asteraceae</taxon>
        <taxon>Asteroideae</taxon>
        <taxon>Heliantheae alliance</taxon>
        <taxon>Heliantheae</taxon>
        <taxon>Helianthus</taxon>
    </lineage>
</organism>
<name>A0A9K3HZ72_HELAN</name>
<feature type="chain" id="PRO_5039895948" evidence="2">
    <location>
        <begin position="25"/>
        <end position="104"/>
    </location>
</feature>
<keyword evidence="2" id="KW-0732">Signal</keyword>
<feature type="transmembrane region" description="Helical" evidence="1">
    <location>
        <begin position="83"/>
        <end position="103"/>
    </location>
</feature>
<sequence length="104" mass="12340">MGFKLHHQHFGVLLLLVINAFINGESKNLSCDMFQGNWVIDQSYPLYNASVCPFVGKEFDCVKNKRPDQQYLKYRWQPNACSLARYIHIYILIYYGVFVEFFYI</sequence>
<evidence type="ECO:0000313" key="4">
    <source>
        <dbReference type="EMBL" id="KAF5787243.1"/>
    </source>
</evidence>
<accession>A0A9K3HZ72</accession>
<keyword evidence="1" id="KW-0472">Membrane</keyword>
<feature type="signal peptide" evidence="2">
    <location>
        <begin position="1"/>
        <end position="24"/>
    </location>
</feature>